<protein>
    <recommendedName>
        <fullName evidence="6">Periplasmic binding protein domain-containing protein</fullName>
    </recommendedName>
</protein>
<dbReference type="RefSeq" id="WP_002586742.1">
    <property type="nucleotide sequence ID" value="NZ_KB850987.1"/>
</dbReference>
<comment type="subcellular location">
    <subcellularLocation>
        <location evidence="1">Cell envelope</location>
    </subcellularLocation>
</comment>
<organism evidence="7 8">
    <name type="scientific">[Clostridium] clostridioforme 90A8</name>
    <dbReference type="NCBI Taxonomy" id="999408"/>
    <lineage>
        <taxon>Bacteria</taxon>
        <taxon>Bacillati</taxon>
        <taxon>Bacillota</taxon>
        <taxon>Clostridia</taxon>
        <taxon>Lachnospirales</taxon>
        <taxon>Lachnospiraceae</taxon>
        <taxon>Enterocloster</taxon>
    </lineage>
</organism>
<dbReference type="InterPro" id="IPR025997">
    <property type="entry name" value="SBP_2_dom"/>
</dbReference>
<evidence type="ECO:0000313" key="7">
    <source>
        <dbReference type="EMBL" id="ENZ19248.1"/>
    </source>
</evidence>
<dbReference type="PANTHER" id="PTHR46847">
    <property type="entry name" value="D-ALLOSE-BINDING PERIPLASMIC PROTEIN-RELATED"/>
    <property type="match status" value="1"/>
</dbReference>
<evidence type="ECO:0000256" key="1">
    <source>
        <dbReference type="ARBA" id="ARBA00004196"/>
    </source>
</evidence>
<dbReference type="HOGENOM" id="CLU_037628_3_2_9"/>
<dbReference type="GO" id="GO:0030313">
    <property type="term" value="C:cell envelope"/>
    <property type="evidence" value="ECO:0007669"/>
    <property type="project" value="UniProtKB-SubCell"/>
</dbReference>
<keyword evidence="3 5" id="KW-0732">Signal</keyword>
<dbReference type="SUPFAM" id="SSF53822">
    <property type="entry name" value="Periplasmic binding protein-like I"/>
    <property type="match status" value="1"/>
</dbReference>
<proteinExistence type="inferred from homology"/>
<dbReference type="EMBL" id="AGYR01000005">
    <property type="protein sequence ID" value="ENZ19248.1"/>
    <property type="molecule type" value="Genomic_DNA"/>
</dbReference>
<evidence type="ECO:0000259" key="6">
    <source>
        <dbReference type="Pfam" id="PF13407"/>
    </source>
</evidence>
<name>A0A0E2HU25_9FIRM</name>
<evidence type="ECO:0000256" key="4">
    <source>
        <dbReference type="SAM" id="MobiDB-lite"/>
    </source>
</evidence>
<reference evidence="7 8" key="1">
    <citation type="submission" date="2013-01" db="EMBL/GenBank/DDBJ databases">
        <title>The Genome Sequence of Clostridium clostridioforme 90A8.</title>
        <authorList>
            <consortium name="The Broad Institute Genome Sequencing Platform"/>
            <person name="Earl A."/>
            <person name="Ward D."/>
            <person name="Feldgarden M."/>
            <person name="Gevers D."/>
            <person name="Courvalin P."/>
            <person name="Lambert T."/>
            <person name="Walker B."/>
            <person name="Young S.K."/>
            <person name="Zeng Q."/>
            <person name="Gargeya S."/>
            <person name="Fitzgerald M."/>
            <person name="Haas B."/>
            <person name="Abouelleil A."/>
            <person name="Alvarado L."/>
            <person name="Arachchi H.M."/>
            <person name="Berlin A.M."/>
            <person name="Chapman S.B."/>
            <person name="Dewar J."/>
            <person name="Goldberg J."/>
            <person name="Griggs A."/>
            <person name="Gujja S."/>
            <person name="Hansen M."/>
            <person name="Howarth C."/>
            <person name="Imamovic A."/>
            <person name="Larimer J."/>
            <person name="McCowan C."/>
            <person name="Murphy C."/>
            <person name="Neiman D."/>
            <person name="Pearson M."/>
            <person name="Priest M."/>
            <person name="Roberts A."/>
            <person name="Saif S."/>
            <person name="Shea T."/>
            <person name="Sisk P."/>
            <person name="Sykes S."/>
            <person name="Wortman J."/>
            <person name="Nusbaum C."/>
            <person name="Birren B."/>
        </authorList>
    </citation>
    <scope>NUCLEOTIDE SEQUENCE [LARGE SCALE GENOMIC DNA]</scope>
    <source>
        <strain evidence="7 8">90A8</strain>
    </source>
</reference>
<dbReference type="Proteomes" id="UP000013085">
    <property type="component" value="Unassembled WGS sequence"/>
</dbReference>
<feature type="chain" id="PRO_5038682378" description="Periplasmic binding protein domain-containing protein" evidence="5">
    <location>
        <begin position="21"/>
        <end position="351"/>
    </location>
</feature>
<evidence type="ECO:0000313" key="8">
    <source>
        <dbReference type="Proteomes" id="UP000013085"/>
    </source>
</evidence>
<dbReference type="PANTHER" id="PTHR46847:SF1">
    <property type="entry name" value="D-ALLOSE-BINDING PERIPLASMIC PROTEIN-RELATED"/>
    <property type="match status" value="1"/>
</dbReference>
<accession>A0A0E2HU25</accession>
<evidence type="ECO:0000256" key="3">
    <source>
        <dbReference type="ARBA" id="ARBA00022729"/>
    </source>
</evidence>
<dbReference type="PATRIC" id="fig|999408.3.peg.678"/>
<evidence type="ECO:0000256" key="2">
    <source>
        <dbReference type="ARBA" id="ARBA00007639"/>
    </source>
</evidence>
<dbReference type="GO" id="GO:0030246">
    <property type="term" value="F:carbohydrate binding"/>
    <property type="evidence" value="ECO:0007669"/>
    <property type="project" value="UniProtKB-ARBA"/>
</dbReference>
<feature type="domain" description="Periplasmic binding protein" evidence="6">
    <location>
        <begin position="70"/>
        <end position="324"/>
    </location>
</feature>
<dbReference type="GeneID" id="57962504"/>
<sequence length="351" mass="36498">MKKKGVLSIMMAVAMAASLAGCGSSGTDAGSGEPTKTVEVSSEKEETSSGAEKAVSTEAKSDKVVSDITIAYVPTTMNNPFWTAMMGGIKDAMTDKGMDPGRQLVTVDAESDQATMNNYIYDLINQEVDAIIMAPMDCTACTEALLACADANIPVVNVDTAAERTDLVVSVIASDNYAAGVECAKNMMEKLEEGSKIYIMNQPSGTACVQREQGFRDTIGDYFNIIGTSDTSGDTATTLPVAEDAITADSGLAGFFCINDMAALGCVQACAASNRPDIVIYGVDGNPDFMSYVANGSATGSAAQQPSVVGASAVDVALSYLAGETVESEIIVPVELITADNIGDFDISDWQ</sequence>
<dbReference type="Pfam" id="PF13407">
    <property type="entry name" value="Peripla_BP_4"/>
    <property type="match status" value="1"/>
</dbReference>
<comment type="similarity">
    <text evidence="2">Belongs to the bacterial solute-binding protein 2 family.</text>
</comment>
<dbReference type="Gene3D" id="3.40.50.2300">
    <property type="match status" value="2"/>
</dbReference>
<dbReference type="InterPro" id="IPR028082">
    <property type="entry name" value="Peripla_BP_I"/>
</dbReference>
<gene>
    <name evidence="7" type="ORF">HMPREF1090_00632</name>
</gene>
<evidence type="ECO:0000256" key="5">
    <source>
        <dbReference type="SAM" id="SignalP"/>
    </source>
</evidence>
<feature type="signal peptide" evidence="5">
    <location>
        <begin position="1"/>
        <end position="20"/>
    </location>
</feature>
<feature type="region of interest" description="Disordered" evidence="4">
    <location>
        <begin position="23"/>
        <end position="57"/>
    </location>
</feature>
<comment type="caution">
    <text evidence="7">The sequence shown here is derived from an EMBL/GenBank/DDBJ whole genome shotgun (WGS) entry which is preliminary data.</text>
</comment>
<dbReference type="PROSITE" id="PS51257">
    <property type="entry name" value="PROKAR_LIPOPROTEIN"/>
    <property type="match status" value="1"/>
</dbReference>
<dbReference type="AlphaFoldDB" id="A0A0E2HU25"/>